<reference evidence="2 3" key="1">
    <citation type="submission" date="2021-06" db="EMBL/GenBank/DDBJ databases">
        <authorList>
            <person name="Palmer J.M."/>
        </authorList>
    </citation>
    <scope>NUCLEOTIDE SEQUENCE [LARGE SCALE GENOMIC DNA]</scope>
    <source>
        <strain evidence="2 3">CL_MEX2019</strain>
        <tissue evidence="2">Muscle</tissue>
    </source>
</reference>
<gene>
    <name evidence="2" type="ORF">CHARACLAT_021401</name>
</gene>
<feature type="region of interest" description="Disordered" evidence="1">
    <location>
        <begin position="60"/>
        <end position="90"/>
    </location>
</feature>
<sequence length="90" mass="10316">MAGSRQRCRDKEEHLLTGLWQCRSFAKARAPETNVSAYRLGYHDDRGMGKALLELPSKWRAREPTHAQGEHANSMQKDPRPAVEPRTFLL</sequence>
<keyword evidence="3" id="KW-1185">Reference proteome</keyword>
<organism evidence="2 3">
    <name type="scientific">Characodon lateralis</name>
    <dbReference type="NCBI Taxonomy" id="208331"/>
    <lineage>
        <taxon>Eukaryota</taxon>
        <taxon>Metazoa</taxon>
        <taxon>Chordata</taxon>
        <taxon>Craniata</taxon>
        <taxon>Vertebrata</taxon>
        <taxon>Euteleostomi</taxon>
        <taxon>Actinopterygii</taxon>
        <taxon>Neopterygii</taxon>
        <taxon>Teleostei</taxon>
        <taxon>Neoteleostei</taxon>
        <taxon>Acanthomorphata</taxon>
        <taxon>Ovalentaria</taxon>
        <taxon>Atherinomorphae</taxon>
        <taxon>Cyprinodontiformes</taxon>
        <taxon>Goodeidae</taxon>
        <taxon>Characodon</taxon>
    </lineage>
</organism>
<dbReference type="EMBL" id="JAHUTJ010026679">
    <property type="protein sequence ID" value="MED6274930.1"/>
    <property type="molecule type" value="Genomic_DNA"/>
</dbReference>
<dbReference type="Proteomes" id="UP001352852">
    <property type="component" value="Unassembled WGS sequence"/>
</dbReference>
<evidence type="ECO:0000313" key="3">
    <source>
        <dbReference type="Proteomes" id="UP001352852"/>
    </source>
</evidence>
<evidence type="ECO:0000313" key="2">
    <source>
        <dbReference type="EMBL" id="MED6274930.1"/>
    </source>
</evidence>
<evidence type="ECO:0000256" key="1">
    <source>
        <dbReference type="SAM" id="MobiDB-lite"/>
    </source>
</evidence>
<comment type="caution">
    <text evidence="2">The sequence shown here is derived from an EMBL/GenBank/DDBJ whole genome shotgun (WGS) entry which is preliminary data.</text>
</comment>
<protein>
    <submittedName>
        <fullName evidence="2">Uncharacterized protein</fullName>
    </submittedName>
</protein>
<name>A0ABU7DKM6_9TELE</name>
<proteinExistence type="predicted"/>
<accession>A0ABU7DKM6</accession>
<feature type="compositionally biased region" description="Basic and acidic residues" evidence="1">
    <location>
        <begin position="60"/>
        <end position="69"/>
    </location>
</feature>